<name>A0A5K7W2Y3_9EUKA</name>
<feature type="domain" description="IspG TIM-barrel" evidence="8">
    <location>
        <begin position="34"/>
        <end position="305"/>
    </location>
</feature>
<dbReference type="InterPro" id="IPR058579">
    <property type="entry name" value="IspG_C"/>
</dbReference>
<dbReference type="Pfam" id="PF04551">
    <property type="entry name" value="GcpE"/>
    <property type="match status" value="1"/>
</dbReference>
<dbReference type="PANTHER" id="PTHR30454:SF0">
    <property type="entry name" value="4-HYDROXY-3-METHYLBUT-2-EN-1-YL DIPHOSPHATE SYNTHASE (FERREDOXIN), CHLOROPLASTIC"/>
    <property type="match status" value="1"/>
</dbReference>
<dbReference type="GO" id="GO:0016114">
    <property type="term" value="P:terpenoid biosynthetic process"/>
    <property type="evidence" value="ECO:0007669"/>
    <property type="project" value="InterPro"/>
</dbReference>
<dbReference type="GO" id="GO:0019288">
    <property type="term" value="P:isopentenyl diphosphate biosynthetic process, methylerythritol 4-phosphate pathway"/>
    <property type="evidence" value="ECO:0007669"/>
    <property type="project" value="TreeGrafter"/>
</dbReference>
<sequence>MTGIIALSQNMLQNIREKVGTNSRFDTQIYRRPTRTVMVGNVPIGSEHPIVVQSMINEDTLDIENAARGICRLVDAGCEIVRVTTPSIAHAKAVGEIRSLLTQKGYQVPLVADIHHNGIKIAMEVLNHVDKVRINPGLFIFDKPGVKPNDFTTEEYEYIGERIRTTFEPLVKKLKEQNKALRIGVNHGSLAERMLFTYGDTPQGMVESAMEFIRICHALDFHNIIVSMKASRTPIMLAAYRLMAHTMDKEGYHYPLHLGVTEAGDGDYGRIKSTAGIAPLLADGIGDTIRVSLTEAPEKEIPVCYSILQSLGLRKTMVEYVACPSCGRTLFNLEEVLHKVRLATSHLTGLDIAVMGCIVNGPGEMADADYGYVGKTPGIISLYRGREEIRKVPESEGVTALIELIKEDGRWVDPV</sequence>
<dbReference type="SUPFAM" id="SSF56014">
    <property type="entry name" value="Nitrite and sulphite reductase 4Fe-4S domain-like"/>
    <property type="match status" value="1"/>
</dbReference>
<keyword evidence="6" id="KW-0411">Iron-sulfur</keyword>
<dbReference type="GO" id="GO:0051539">
    <property type="term" value="F:4 iron, 4 sulfur cluster binding"/>
    <property type="evidence" value="ECO:0007669"/>
    <property type="project" value="UniProtKB-KW"/>
</dbReference>
<dbReference type="Gene3D" id="3.30.413.10">
    <property type="entry name" value="Sulfite Reductase Hemoprotein, domain 1"/>
    <property type="match status" value="1"/>
</dbReference>
<dbReference type="FunFam" id="3.20.20.20:FF:000005">
    <property type="entry name" value="4-hydroxy-3-methylbut-2-en-1-yl diphosphate synthase (flavodoxin)"/>
    <property type="match status" value="1"/>
</dbReference>
<dbReference type="GO" id="GO:0005506">
    <property type="term" value="F:iron ion binding"/>
    <property type="evidence" value="ECO:0007669"/>
    <property type="project" value="InterPro"/>
</dbReference>
<accession>A0A5K7W2Y3</accession>
<dbReference type="InterPro" id="IPR004588">
    <property type="entry name" value="IspG_bac-typ"/>
</dbReference>
<dbReference type="PIRSF" id="PIRSF004640">
    <property type="entry name" value="IspG"/>
    <property type="match status" value="1"/>
</dbReference>
<dbReference type="Proteomes" id="UP000503178">
    <property type="component" value="Chromatophore Pltd"/>
</dbReference>
<dbReference type="EMBL" id="LC490351">
    <property type="protein sequence ID" value="BBL86570.1"/>
    <property type="molecule type" value="Genomic_DNA"/>
</dbReference>
<reference evidence="10 11" key="1">
    <citation type="submission" date="2019-06" db="EMBL/GenBank/DDBJ databases">
        <title>A hidden player of endosymbiotic evolution: DNA virus triggered massive gene transfer.</title>
        <authorList>
            <person name="Matsuo M."/>
            <person name="Katahata A."/>
            <person name="Tachikawa M."/>
            <person name="Minakuchi Y."/>
            <person name="Noguchi H."/>
            <person name="Toyoda A."/>
            <person name="Fujiyama A."/>
            <person name="Suzuki Y."/>
            <person name="Satoh S."/>
            <person name="Nakayama T."/>
            <person name="Kamikawa R."/>
            <person name="Nomura M."/>
            <person name="Inagaki Y."/>
            <person name="Ishida K."/>
            <person name="Obokata J."/>
        </authorList>
    </citation>
    <scope>NUCLEOTIDE SEQUENCE [LARGE SCALE GENOMIC DNA]</scope>
    <source>
        <strain evidence="10 11">MYN1</strain>
    </source>
</reference>
<evidence type="ECO:0000256" key="4">
    <source>
        <dbReference type="ARBA" id="ARBA00023002"/>
    </source>
</evidence>
<organism evidence="10 11">
    <name type="scientific">Paulinella micropora</name>
    <dbReference type="NCBI Taxonomy" id="1928728"/>
    <lineage>
        <taxon>Eukaryota</taxon>
        <taxon>Sar</taxon>
        <taxon>Rhizaria</taxon>
        <taxon>Cercozoa</taxon>
        <taxon>Imbricatea</taxon>
        <taxon>Silicofilosea</taxon>
        <taxon>Euglyphida</taxon>
        <taxon>Paulinellidae</taxon>
        <taxon>Paulinella</taxon>
    </lineage>
</organism>
<dbReference type="InterPro" id="IPR016425">
    <property type="entry name" value="IspG_bac"/>
</dbReference>
<dbReference type="Pfam" id="PF26540">
    <property type="entry name" value="GcpE_C"/>
    <property type="match status" value="1"/>
</dbReference>
<proteinExistence type="inferred from homology"/>
<evidence type="ECO:0000256" key="1">
    <source>
        <dbReference type="ARBA" id="ARBA00001966"/>
    </source>
</evidence>
<evidence type="ECO:0000256" key="6">
    <source>
        <dbReference type="ARBA" id="ARBA00023014"/>
    </source>
</evidence>
<geneLocation type="organellar chromatophore" evidence="10"/>
<gene>
    <name evidence="10" type="primary">gcpE</name>
    <name evidence="10" type="synonym">MYN1_Chr_746</name>
    <name evidence="10" type="ORF">PMYN1_Chma765</name>
</gene>
<keyword evidence="10" id="KW-0934">Plastid</keyword>
<feature type="domain" description="IspG C-terminal" evidence="9">
    <location>
        <begin position="319"/>
        <end position="406"/>
    </location>
</feature>
<keyword evidence="11" id="KW-1185">Reference proteome</keyword>
<evidence type="ECO:0000313" key="10">
    <source>
        <dbReference type="EMBL" id="BBL86570.1"/>
    </source>
</evidence>
<dbReference type="NCBIfam" id="NF001540">
    <property type="entry name" value="PRK00366.1"/>
    <property type="match status" value="1"/>
</dbReference>
<evidence type="ECO:0000256" key="7">
    <source>
        <dbReference type="ARBA" id="ARBA00023229"/>
    </source>
</evidence>
<dbReference type="PANTHER" id="PTHR30454">
    <property type="entry name" value="4-HYDROXY-3-METHYLBUT-2-EN-1-YL DIPHOSPHATE SYNTHASE"/>
    <property type="match status" value="1"/>
</dbReference>
<dbReference type="HAMAP" id="MF_00159">
    <property type="entry name" value="IspG"/>
    <property type="match status" value="1"/>
</dbReference>
<dbReference type="Gene3D" id="3.20.20.20">
    <property type="entry name" value="Dihydropteroate synthase-like"/>
    <property type="match status" value="1"/>
</dbReference>
<keyword evidence="5" id="KW-0408">Iron</keyword>
<dbReference type="InterPro" id="IPR045854">
    <property type="entry name" value="NO2/SO3_Rdtase_4Fe4S_sf"/>
</dbReference>
<comment type="cofactor">
    <cofactor evidence="1">
        <name>[4Fe-4S] cluster</name>
        <dbReference type="ChEBI" id="CHEBI:49883"/>
    </cofactor>
</comment>
<keyword evidence="2" id="KW-0004">4Fe-4S</keyword>
<evidence type="ECO:0000259" key="9">
    <source>
        <dbReference type="Pfam" id="PF26540"/>
    </source>
</evidence>
<evidence type="ECO:0000259" key="8">
    <source>
        <dbReference type="Pfam" id="PF04551"/>
    </source>
</evidence>
<dbReference type="NCBIfam" id="TIGR00612">
    <property type="entry name" value="ispG_gcpE"/>
    <property type="match status" value="1"/>
</dbReference>
<dbReference type="InterPro" id="IPR011005">
    <property type="entry name" value="Dihydropteroate_synth-like_sf"/>
</dbReference>
<protein>
    <submittedName>
        <fullName evidence="10">4-hydroxy-3-methylbut-2-en-1-yl diphosphate synthase</fullName>
    </submittedName>
</protein>
<evidence type="ECO:0000256" key="3">
    <source>
        <dbReference type="ARBA" id="ARBA00022723"/>
    </source>
</evidence>
<evidence type="ECO:0000256" key="2">
    <source>
        <dbReference type="ARBA" id="ARBA00022485"/>
    </source>
</evidence>
<keyword evidence="7" id="KW-0414">Isoprene biosynthesis</keyword>
<dbReference type="AlphaFoldDB" id="A0A5K7W2Y3"/>
<evidence type="ECO:0000256" key="5">
    <source>
        <dbReference type="ARBA" id="ARBA00023004"/>
    </source>
</evidence>
<evidence type="ECO:0000313" key="11">
    <source>
        <dbReference type="Proteomes" id="UP000503178"/>
    </source>
</evidence>
<dbReference type="InterPro" id="IPR058578">
    <property type="entry name" value="IspG_TIM"/>
</dbReference>
<keyword evidence="3" id="KW-0479">Metal-binding</keyword>
<keyword evidence="4" id="KW-0560">Oxidoreductase</keyword>
<dbReference type="GO" id="GO:0046429">
    <property type="term" value="F:4-hydroxy-3-methylbut-2-en-1-yl diphosphate synthase activity (ferredoxin)"/>
    <property type="evidence" value="ECO:0007669"/>
    <property type="project" value="InterPro"/>
</dbReference>